<dbReference type="Proteomes" id="UP000887565">
    <property type="component" value="Unplaced"/>
</dbReference>
<protein>
    <submittedName>
        <fullName evidence="2">Uncharacterized protein</fullName>
    </submittedName>
</protein>
<evidence type="ECO:0000313" key="2">
    <source>
        <dbReference type="WBParaSite" id="nRc.2.0.1.t31524-RA"/>
    </source>
</evidence>
<keyword evidence="1" id="KW-1185">Reference proteome</keyword>
<evidence type="ECO:0000313" key="1">
    <source>
        <dbReference type="Proteomes" id="UP000887565"/>
    </source>
</evidence>
<dbReference type="AlphaFoldDB" id="A0A915JZP4"/>
<proteinExistence type="predicted"/>
<name>A0A915JZP4_ROMCU</name>
<dbReference type="WBParaSite" id="nRc.2.0.1.t31524-RA">
    <property type="protein sequence ID" value="nRc.2.0.1.t31524-RA"/>
    <property type="gene ID" value="nRc.2.0.1.g31524"/>
</dbReference>
<organism evidence="1 2">
    <name type="scientific">Romanomermis culicivorax</name>
    <name type="common">Nematode worm</name>
    <dbReference type="NCBI Taxonomy" id="13658"/>
    <lineage>
        <taxon>Eukaryota</taxon>
        <taxon>Metazoa</taxon>
        <taxon>Ecdysozoa</taxon>
        <taxon>Nematoda</taxon>
        <taxon>Enoplea</taxon>
        <taxon>Dorylaimia</taxon>
        <taxon>Mermithida</taxon>
        <taxon>Mermithoidea</taxon>
        <taxon>Mermithidae</taxon>
        <taxon>Romanomermis</taxon>
    </lineage>
</organism>
<sequence length="77" mass="8398">MLKGWVNIRVCQEISSNDTLIIVVIIKDNALDHMLSESRLDSNKEPTVGEGVTILAVEVDWVFTCVSNVLAVAAAEI</sequence>
<reference evidence="2" key="1">
    <citation type="submission" date="2022-11" db="UniProtKB">
        <authorList>
            <consortium name="WormBaseParasite"/>
        </authorList>
    </citation>
    <scope>IDENTIFICATION</scope>
</reference>
<accession>A0A915JZP4</accession>